<evidence type="ECO:0000313" key="4">
    <source>
        <dbReference type="Proteomes" id="UP000032233"/>
    </source>
</evidence>
<dbReference type="EMBL" id="AZAC01000034">
    <property type="protein sequence ID" value="KIX12303.1"/>
    <property type="molecule type" value="Genomic_DNA"/>
</dbReference>
<dbReference type="AlphaFoldDB" id="A0A0D2HP40"/>
<dbReference type="SUPFAM" id="SSF56059">
    <property type="entry name" value="Glutathione synthetase ATP-binding domain-like"/>
    <property type="match status" value="1"/>
</dbReference>
<gene>
    <name evidence="3" type="ORF">X474_20255</name>
</gene>
<organism evidence="3 4">
    <name type="scientific">Dethiosulfatarculus sandiegensis</name>
    <dbReference type="NCBI Taxonomy" id="1429043"/>
    <lineage>
        <taxon>Bacteria</taxon>
        <taxon>Pseudomonadati</taxon>
        <taxon>Thermodesulfobacteriota</taxon>
        <taxon>Desulfarculia</taxon>
        <taxon>Desulfarculales</taxon>
        <taxon>Desulfarculaceae</taxon>
        <taxon>Dethiosulfatarculus</taxon>
    </lineage>
</organism>
<dbReference type="InterPro" id="IPR016677">
    <property type="entry name" value="UCP016817_carboligase"/>
</dbReference>
<dbReference type="InParanoid" id="A0A0D2HP40"/>
<evidence type="ECO:0000256" key="1">
    <source>
        <dbReference type="PROSITE-ProRule" id="PRU00409"/>
    </source>
</evidence>
<comment type="caution">
    <text evidence="3">The sequence shown here is derived from an EMBL/GenBank/DDBJ whole genome shotgun (WGS) entry which is preliminary data.</text>
</comment>
<dbReference type="InterPro" id="IPR003806">
    <property type="entry name" value="ATP-grasp_PylC-type"/>
</dbReference>
<proteinExistence type="predicted"/>
<protein>
    <recommendedName>
        <fullName evidence="2">ATP-grasp domain-containing protein</fullName>
    </recommendedName>
</protein>
<keyword evidence="1" id="KW-0067">ATP-binding</keyword>
<dbReference type="GO" id="GO:0046872">
    <property type="term" value="F:metal ion binding"/>
    <property type="evidence" value="ECO:0007669"/>
    <property type="project" value="InterPro"/>
</dbReference>
<dbReference type="STRING" id="1429043.X474_20255"/>
<evidence type="ECO:0000313" key="3">
    <source>
        <dbReference type="EMBL" id="KIX12303.1"/>
    </source>
</evidence>
<dbReference type="GO" id="GO:0005524">
    <property type="term" value="F:ATP binding"/>
    <property type="evidence" value="ECO:0007669"/>
    <property type="project" value="UniProtKB-UniRule"/>
</dbReference>
<feature type="domain" description="ATP-grasp" evidence="2">
    <location>
        <begin position="218"/>
        <end position="294"/>
    </location>
</feature>
<dbReference type="InterPro" id="IPR011761">
    <property type="entry name" value="ATP-grasp"/>
</dbReference>
<accession>A0A0D2HP40</accession>
<dbReference type="RefSeq" id="WP_044350900.1">
    <property type="nucleotide sequence ID" value="NZ_AZAC01000034.1"/>
</dbReference>
<name>A0A0D2HP40_9BACT</name>
<dbReference type="OrthoDB" id="9804625at2"/>
<dbReference type="Proteomes" id="UP000032233">
    <property type="component" value="Unassembled WGS sequence"/>
</dbReference>
<dbReference type="Gene3D" id="3.30.470.20">
    <property type="entry name" value="ATP-grasp fold, B domain"/>
    <property type="match status" value="1"/>
</dbReference>
<dbReference type="Pfam" id="PF02655">
    <property type="entry name" value="ATP-grasp_3"/>
    <property type="match status" value="1"/>
</dbReference>
<keyword evidence="1" id="KW-0547">Nucleotide-binding</keyword>
<reference evidence="3 4" key="1">
    <citation type="submission" date="2013-11" db="EMBL/GenBank/DDBJ databases">
        <title>Metagenomic analysis of a methanogenic consortium involved in long chain n-alkane degradation.</title>
        <authorList>
            <person name="Davidova I.A."/>
            <person name="Callaghan A.V."/>
            <person name="Wawrik B."/>
            <person name="Pruitt S."/>
            <person name="Marks C."/>
            <person name="Duncan K.E."/>
            <person name="Suflita J.M."/>
        </authorList>
    </citation>
    <scope>NUCLEOTIDE SEQUENCE [LARGE SCALE GENOMIC DNA]</scope>
    <source>
        <strain evidence="3 4">SPR</strain>
    </source>
</reference>
<dbReference type="PROSITE" id="PS50975">
    <property type="entry name" value="ATP_GRASP"/>
    <property type="match status" value="1"/>
</dbReference>
<dbReference type="PIRSF" id="PIRSF016817">
    <property type="entry name" value="UCP016817_carboligase"/>
    <property type="match status" value="1"/>
</dbReference>
<sequence length="383" mass="41784">MGAGDPLIVGVSTRALVESAVNAGWEIPSLDYFGDRDQKELVANYSLAKDFGLPLSGKGLFEAVKRLKPGSLYYVAGLDNHPQLVARLAREMTIFGNSPETLVKSKDWRFLRSICEKSKITCPKTLLPGEILNYPSGEWLTKPAYGGGGRAVRPWQGGPLQKGEVAQALVKGRPASCAVLADGSDSVVLGITEQLIGRQVFGVGMFRWCGNIHPLALPSDLNESLWEQVEEMAQILTRNLGLKGAFGLDLVITSHRQGIRAFLIEINPRPTASMELLEAQLGLNIFSLHQKASDGRLCPPEVTKPRGFVGKAVVFAGKDLVMPSTRAWKAKGRKDIPFGREKVKAQAPICTVFADAPTRDECFGELCNQAGRLRQEIADEIRY</sequence>
<keyword evidence="4" id="KW-1185">Reference proteome</keyword>
<evidence type="ECO:0000259" key="2">
    <source>
        <dbReference type="PROSITE" id="PS50975"/>
    </source>
</evidence>